<evidence type="ECO:0000313" key="2">
    <source>
        <dbReference type="EMBL" id="RNE96669.1"/>
    </source>
</evidence>
<keyword evidence="3" id="KW-1185">Reference proteome</keyword>
<accession>A0A3R7LG74</accession>
<name>A0A3R7LG74_9TRYP</name>
<evidence type="ECO:0000313" key="3">
    <source>
        <dbReference type="Proteomes" id="UP000284403"/>
    </source>
</evidence>
<feature type="region of interest" description="Disordered" evidence="1">
    <location>
        <begin position="76"/>
        <end position="99"/>
    </location>
</feature>
<dbReference type="AlphaFoldDB" id="A0A3R7LG74"/>
<dbReference type="Proteomes" id="UP000284403">
    <property type="component" value="Unassembled WGS sequence"/>
</dbReference>
<sequence>MEPSAAKAKCALSWHRPHGQLAAARGWGLLGRGSPPAILGAILTQPLRGVGWRARGCFTVAKTRLMKIKAASATTRGPKCERLRPPPKTLIGGSTNSSTGQWRAATRLRCRRWGAGRSCTSAPPASLLAFPSGPLGRLLERGLPSLVGERCVDAGCPVLSAVVRARRRVRATRRGSFPAFQPDTLSPPPDGGEVARA</sequence>
<proteinExistence type="predicted"/>
<dbReference type="EMBL" id="MKKU01001231">
    <property type="protein sequence ID" value="RNE96669.1"/>
    <property type="molecule type" value="Genomic_DNA"/>
</dbReference>
<reference evidence="2 3" key="1">
    <citation type="journal article" date="2018" name="BMC Genomics">
        <title>Genomic comparison of Trypanosoma conorhini and Trypanosoma rangeli to Trypanosoma cruzi strains of high and low virulence.</title>
        <authorList>
            <person name="Bradwell K.R."/>
            <person name="Koparde V.N."/>
            <person name="Matveyev A.V."/>
            <person name="Serrano M.G."/>
            <person name="Alves J.M."/>
            <person name="Parikh H."/>
            <person name="Huang B."/>
            <person name="Lee V."/>
            <person name="Espinosa-Alvarez O."/>
            <person name="Ortiz P.A."/>
            <person name="Costa-Martins A.G."/>
            <person name="Teixeira M.M."/>
            <person name="Buck G.A."/>
        </authorList>
    </citation>
    <scope>NUCLEOTIDE SEQUENCE [LARGE SCALE GENOMIC DNA]</scope>
    <source>
        <strain evidence="2 3">025E</strain>
    </source>
</reference>
<feature type="region of interest" description="Disordered" evidence="1">
    <location>
        <begin position="174"/>
        <end position="197"/>
    </location>
</feature>
<dbReference type="GeneID" id="40323298"/>
<organism evidence="2 3">
    <name type="scientific">Trypanosoma conorhini</name>
    <dbReference type="NCBI Taxonomy" id="83891"/>
    <lineage>
        <taxon>Eukaryota</taxon>
        <taxon>Discoba</taxon>
        <taxon>Euglenozoa</taxon>
        <taxon>Kinetoplastea</taxon>
        <taxon>Metakinetoplastina</taxon>
        <taxon>Trypanosomatida</taxon>
        <taxon>Trypanosomatidae</taxon>
        <taxon>Trypanosoma</taxon>
    </lineage>
</organism>
<protein>
    <submittedName>
        <fullName evidence="2">Uncharacterized protein</fullName>
    </submittedName>
</protein>
<comment type="caution">
    <text evidence="2">The sequence shown here is derived from an EMBL/GenBank/DDBJ whole genome shotgun (WGS) entry which is preliminary data.</text>
</comment>
<dbReference type="RefSeq" id="XP_029223402.1">
    <property type="nucleotide sequence ID" value="XM_029376497.1"/>
</dbReference>
<gene>
    <name evidence="2" type="ORF">Tco025E_09687</name>
</gene>
<evidence type="ECO:0000256" key="1">
    <source>
        <dbReference type="SAM" id="MobiDB-lite"/>
    </source>
</evidence>